<evidence type="ECO:0000256" key="6">
    <source>
        <dbReference type="ARBA" id="ARBA00022698"/>
    </source>
</evidence>
<evidence type="ECO:0000256" key="9">
    <source>
        <dbReference type="ARBA" id="ARBA00023145"/>
    </source>
</evidence>
<dbReference type="FunFam" id="3.60.20.10:FF:000010">
    <property type="entry name" value="Proteasome subunit beta type-1"/>
    <property type="match status" value="1"/>
</dbReference>
<dbReference type="PROSITE" id="PS51476">
    <property type="entry name" value="PROTEASOME_BETA_2"/>
    <property type="match status" value="1"/>
</dbReference>
<comment type="catalytic activity">
    <reaction evidence="1">
        <text>Cleavage of peptide bonds with very broad specificity.</text>
        <dbReference type="EC" id="3.4.25.1"/>
    </reaction>
</comment>
<evidence type="ECO:0000256" key="4">
    <source>
        <dbReference type="ARBA" id="ARBA00022490"/>
    </source>
</evidence>
<dbReference type="GO" id="GO:0019774">
    <property type="term" value="C:proteasome core complex, beta-subunit complex"/>
    <property type="evidence" value="ECO:0007669"/>
    <property type="project" value="UniProtKB-ARBA"/>
</dbReference>
<evidence type="ECO:0000256" key="11">
    <source>
        <dbReference type="PIRSR" id="PIRSR600243-1"/>
    </source>
</evidence>
<dbReference type="STRING" id="796604.A0A2X0MKH2"/>
<dbReference type="InterPro" id="IPR000243">
    <property type="entry name" value="Pept_T1A_subB"/>
</dbReference>
<dbReference type="Proteomes" id="UP000249464">
    <property type="component" value="Unassembled WGS sequence"/>
</dbReference>
<keyword evidence="4" id="KW-0963">Cytoplasm</keyword>
<keyword evidence="8" id="KW-0647">Proteasome</keyword>
<keyword evidence="10" id="KW-0539">Nucleus</keyword>
<dbReference type="PRINTS" id="PR00141">
    <property type="entry name" value="PROTEASOME"/>
</dbReference>
<reference evidence="12 13" key="1">
    <citation type="submission" date="2016-11" db="EMBL/GenBank/DDBJ databases">
        <authorList>
            <person name="Jaros S."/>
            <person name="Januszkiewicz K."/>
            <person name="Wedrychowicz H."/>
        </authorList>
    </citation>
    <scope>NUCLEOTIDE SEQUENCE [LARGE SCALE GENOMIC DNA]</scope>
</reference>
<feature type="active site" description="Nucleophile" evidence="11">
    <location>
        <position position="26"/>
    </location>
</feature>
<dbReference type="GO" id="GO:0004298">
    <property type="term" value="F:threonine-type endopeptidase activity"/>
    <property type="evidence" value="ECO:0007669"/>
    <property type="project" value="UniProtKB-KW"/>
</dbReference>
<proteinExistence type="predicted"/>
<organism evidence="12 13">
    <name type="scientific">Microbotryum silenes-dioicae</name>
    <dbReference type="NCBI Taxonomy" id="796604"/>
    <lineage>
        <taxon>Eukaryota</taxon>
        <taxon>Fungi</taxon>
        <taxon>Dikarya</taxon>
        <taxon>Basidiomycota</taxon>
        <taxon>Pucciniomycotina</taxon>
        <taxon>Microbotryomycetes</taxon>
        <taxon>Microbotryales</taxon>
        <taxon>Microbotryaceae</taxon>
        <taxon>Microbotryum</taxon>
    </lineage>
</organism>
<keyword evidence="7" id="KW-0378">Hydrolase</keyword>
<dbReference type="SUPFAM" id="SSF56235">
    <property type="entry name" value="N-terminal nucleophile aminohydrolases (Ntn hydrolases)"/>
    <property type="match status" value="1"/>
</dbReference>
<dbReference type="PANTHER" id="PTHR32194:SF0">
    <property type="entry name" value="ATP-DEPENDENT PROTEASE SUBUNIT HSLV"/>
    <property type="match status" value="1"/>
</dbReference>
<dbReference type="AlphaFoldDB" id="A0A2X0MKH2"/>
<evidence type="ECO:0000256" key="5">
    <source>
        <dbReference type="ARBA" id="ARBA00022670"/>
    </source>
</evidence>
<dbReference type="InterPro" id="IPR029055">
    <property type="entry name" value="Ntn_hydrolases_N"/>
</dbReference>
<evidence type="ECO:0000256" key="8">
    <source>
        <dbReference type="ARBA" id="ARBA00022942"/>
    </source>
</evidence>
<dbReference type="EMBL" id="FQNC01000068">
    <property type="protein sequence ID" value="SGZ07126.1"/>
    <property type="molecule type" value="Genomic_DNA"/>
</dbReference>
<evidence type="ECO:0000256" key="2">
    <source>
        <dbReference type="ARBA" id="ARBA00004123"/>
    </source>
</evidence>
<accession>A0A2X0MKH2</accession>
<dbReference type="InterPro" id="IPR023333">
    <property type="entry name" value="Proteasome_suB-type"/>
</dbReference>
<dbReference type="GO" id="GO:0051603">
    <property type="term" value="P:proteolysis involved in protein catabolic process"/>
    <property type="evidence" value="ECO:0007669"/>
    <property type="project" value="InterPro"/>
</dbReference>
<name>A0A2X0MKH2_9BASI</name>
<dbReference type="Pfam" id="PF00227">
    <property type="entry name" value="Proteasome"/>
    <property type="match status" value="1"/>
</dbReference>
<dbReference type="GO" id="GO:0005737">
    <property type="term" value="C:cytoplasm"/>
    <property type="evidence" value="ECO:0007669"/>
    <property type="project" value="TreeGrafter"/>
</dbReference>
<protein>
    <recommendedName>
        <fullName evidence="3">proteasome endopeptidase complex</fullName>
        <ecNumber evidence="3">3.4.25.1</ecNumber>
    </recommendedName>
</protein>
<sequence length="275" mass="29353">MAHTSMTTTLVPDVSHLKSGEVNLGTSIMACAFPGGVVIGADSRTTTGSYIANRVTDKLTYLHERIYCCRSGSAADTQAVADIVTAQLSQYAMQHEKRPTTAVAGAMLESICYSNKDSLSAGIIVAGWDKLTGGSVYNIPLGGGLFKGPWAIGGSGSAYIYGYCDATYREDWDKEQTVEFVRNALALAMARDGSSGGTIRMAVITEGGVERIFVPGDKLPGKFHSDGHVSREGRGGAWDAFWALLVAIEVGARAESALVLILWSISRFAVFWEKH</sequence>
<dbReference type="GO" id="GO:0005634">
    <property type="term" value="C:nucleus"/>
    <property type="evidence" value="ECO:0007669"/>
    <property type="project" value="UniProtKB-SubCell"/>
</dbReference>
<dbReference type="EC" id="3.4.25.1" evidence="3"/>
<keyword evidence="5" id="KW-0645">Protease</keyword>
<evidence type="ECO:0000313" key="12">
    <source>
        <dbReference type="EMBL" id="SGZ07126.1"/>
    </source>
</evidence>
<keyword evidence="6" id="KW-0888">Threonine protease</keyword>
<evidence type="ECO:0000313" key="13">
    <source>
        <dbReference type="Proteomes" id="UP000249464"/>
    </source>
</evidence>
<evidence type="ECO:0000256" key="10">
    <source>
        <dbReference type="ARBA" id="ARBA00023242"/>
    </source>
</evidence>
<evidence type="ECO:0000256" key="7">
    <source>
        <dbReference type="ARBA" id="ARBA00022801"/>
    </source>
</evidence>
<dbReference type="PANTHER" id="PTHR32194">
    <property type="entry name" value="METALLOPROTEASE TLDD"/>
    <property type="match status" value="1"/>
</dbReference>
<comment type="subcellular location">
    <subcellularLocation>
        <location evidence="2">Nucleus</location>
    </subcellularLocation>
</comment>
<evidence type="ECO:0000256" key="3">
    <source>
        <dbReference type="ARBA" id="ARBA00012039"/>
    </source>
</evidence>
<evidence type="ECO:0000256" key="1">
    <source>
        <dbReference type="ARBA" id="ARBA00001198"/>
    </source>
</evidence>
<dbReference type="Gene3D" id="3.60.20.10">
    <property type="entry name" value="Glutamine Phosphoribosylpyrophosphate, subunit 1, domain 1"/>
    <property type="match status" value="1"/>
</dbReference>
<dbReference type="CDD" id="cd03762">
    <property type="entry name" value="proteasome_beta_type_6"/>
    <property type="match status" value="1"/>
</dbReference>
<dbReference type="InterPro" id="IPR001353">
    <property type="entry name" value="Proteasome_sua/b"/>
</dbReference>
<keyword evidence="9" id="KW-0865">Zymogen</keyword>
<gene>
    <name evidence="12" type="primary">BQ5605_C031g10994</name>
    <name evidence="12" type="ORF">BQ5605_C031G10994</name>
</gene>
<keyword evidence="13" id="KW-1185">Reference proteome</keyword>